<protein>
    <submittedName>
        <fullName evidence="1">YkgJ family cysteine cluster protein</fullName>
    </submittedName>
</protein>
<evidence type="ECO:0000313" key="2">
    <source>
        <dbReference type="Proteomes" id="UP001058098"/>
    </source>
</evidence>
<organism evidence="1 2">
    <name type="scientific">Mesorhizobium onobrychidis</name>
    <dbReference type="NCBI Taxonomy" id="2775404"/>
    <lineage>
        <taxon>Bacteria</taxon>
        <taxon>Pseudomonadati</taxon>
        <taxon>Pseudomonadota</taxon>
        <taxon>Alphaproteobacteria</taxon>
        <taxon>Hyphomicrobiales</taxon>
        <taxon>Phyllobacteriaceae</taxon>
        <taxon>Mesorhizobium</taxon>
    </lineage>
</organism>
<sequence>MPRNADLNPVAPGLLALASAGDFSPLREGAGPVGLFDCQSCGACCSYSAEWPRFSTEDDAQLDLIPQKYVAADESGMRCDGVRCSALAGEVGKSTTCGIYEVRPDVCRACMPGGDDCLMARKAHGMPTL</sequence>
<name>A0ABY5QS15_9HYPH</name>
<proteinExistence type="predicted"/>
<gene>
    <name evidence="1" type="ORF">IHQ72_25255</name>
</gene>
<reference evidence="1" key="1">
    <citation type="submission" date="2020-09" db="EMBL/GenBank/DDBJ databases">
        <title>Rhizobia associated with sainfoin plants.</title>
        <authorList>
            <person name="Asharfi S."/>
            <person name="Kuzmanovic N."/>
            <person name="Bunk B."/>
            <person name="Sproeer C."/>
            <person name="Becker M."/>
            <person name="Thuenen T."/>
        </authorList>
    </citation>
    <scope>NUCLEOTIDE SEQUENCE</scope>
    <source>
        <strain evidence="1">OM4</strain>
    </source>
</reference>
<accession>A0ABY5QS15</accession>
<dbReference type="EMBL" id="CP062229">
    <property type="protein sequence ID" value="UVC13971.1"/>
    <property type="molecule type" value="Genomic_DNA"/>
</dbReference>
<evidence type="ECO:0000313" key="1">
    <source>
        <dbReference type="EMBL" id="UVC13971.1"/>
    </source>
</evidence>
<dbReference type="Proteomes" id="UP001058098">
    <property type="component" value="Chromosome"/>
</dbReference>
<dbReference type="InterPro" id="IPR005358">
    <property type="entry name" value="Puta_zinc/iron-chelating_dom"/>
</dbReference>
<keyword evidence="2" id="KW-1185">Reference proteome</keyword>
<dbReference type="Pfam" id="PF03692">
    <property type="entry name" value="CxxCxxCC"/>
    <property type="match status" value="1"/>
</dbReference>